<gene>
    <name evidence="1" type="ORF">S01H1_28780</name>
</gene>
<organism evidence="1">
    <name type="scientific">marine sediment metagenome</name>
    <dbReference type="NCBI Taxonomy" id="412755"/>
    <lineage>
        <taxon>unclassified sequences</taxon>
        <taxon>metagenomes</taxon>
        <taxon>ecological metagenomes</taxon>
    </lineage>
</organism>
<reference evidence="1" key="1">
    <citation type="journal article" date="2014" name="Front. Microbiol.">
        <title>High frequency of phylogenetically diverse reductive dehalogenase-homologous genes in deep subseafloor sedimentary metagenomes.</title>
        <authorList>
            <person name="Kawai M."/>
            <person name="Futagami T."/>
            <person name="Toyoda A."/>
            <person name="Takaki Y."/>
            <person name="Nishi S."/>
            <person name="Hori S."/>
            <person name="Arai W."/>
            <person name="Tsubouchi T."/>
            <person name="Morono Y."/>
            <person name="Uchiyama I."/>
            <person name="Ito T."/>
            <person name="Fujiyama A."/>
            <person name="Inagaki F."/>
            <person name="Takami H."/>
        </authorList>
    </citation>
    <scope>NUCLEOTIDE SEQUENCE</scope>
    <source>
        <strain evidence="1">Expedition CK06-06</strain>
    </source>
</reference>
<dbReference type="EMBL" id="BARS01017611">
    <property type="protein sequence ID" value="GAF86353.1"/>
    <property type="molecule type" value="Genomic_DNA"/>
</dbReference>
<proteinExistence type="predicted"/>
<comment type="caution">
    <text evidence="1">The sequence shown here is derived from an EMBL/GenBank/DDBJ whole genome shotgun (WGS) entry which is preliminary data.</text>
</comment>
<dbReference type="AlphaFoldDB" id="X0SYR6"/>
<protein>
    <submittedName>
        <fullName evidence="1">Uncharacterized protein</fullName>
    </submittedName>
</protein>
<evidence type="ECO:0000313" key="1">
    <source>
        <dbReference type="EMBL" id="GAF86353.1"/>
    </source>
</evidence>
<name>X0SYR6_9ZZZZ</name>
<sequence>MGERYVVKRCEDVPSVPNEYDCWVIVDTETGDSVGEDGGEPEDQLLVRDWSWVAPALNAASERGRLRGIEQAEAVCSGTWAADAIAALREKP</sequence>
<accession>X0SYR6</accession>